<feature type="compositionally biased region" description="Basic and acidic residues" evidence="1">
    <location>
        <begin position="345"/>
        <end position="354"/>
    </location>
</feature>
<evidence type="ECO:0000313" key="3">
    <source>
        <dbReference type="Proteomes" id="UP000004995"/>
    </source>
</evidence>
<dbReference type="Gramene" id="KQL25642">
    <property type="protein sequence ID" value="KQL25642"/>
    <property type="gene ID" value="SETIT_029072mg"/>
</dbReference>
<dbReference type="InParanoid" id="K3ZR42"/>
<feature type="compositionally biased region" description="Low complexity" evidence="1">
    <location>
        <begin position="378"/>
        <end position="388"/>
    </location>
</feature>
<feature type="region of interest" description="Disordered" evidence="1">
    <location>
        <begin position="545"/>
        <end position="604"/>
    </location>
</feature>
<evidence type="ECO:0000313" key="2">
    <source>
        <dbReference type="EnsemblPlants" id="KQL25642"/>
    </source>
</evidence>
<name>K3ZR42_SETIT</name>
<feature type="compositionally biased region" description="Basic and acidic residues" evidence="1">
    <location>
        <begin position="562"/>
        <end position="579"/>
    </location>
</feature>
<feature type="compositionally biased region" description="Basic and acidic residues" evidence="1">
    <location>
        <begin position="111"/>
        <end position="120"/>
    </location>
</feature>
<feature type="compositionally biased region" description="Basic and acidic residues" evidence="1">
    <location>
        <begin position="595"/>
        <end position="604"/>
    </location>
</feature>
<sequence length="714" mass="76591">MDFSLQDMVSASVAAFSRPIRLHLCSDLAKDPEHLHGVDPVPADGERRVGVHGRVRVRRRLLPLERGEVELEQLPHHLLPAAHRPVAVAPRDAEHEQPRRAARQRRGVVPEPRRRAGRLDDGPVALVQVVGDERVGLAVHVEHPTADGAGARQTDVGGEPGDLDPLVGQGIVYLPGHQRLVPVPAPADGDNGEPRPAFLALLPDGFLMRRSELRGVSVLVQHVLEPEAPEGEPVRVLVHGGGASQPGLAPPDILLGAGVENAAAGGHLEHPQHRPRPRGTHGRRLAPRASERAEHQDPLVGLHLAGARAAGPAADDIEVVTDGSDGEHEPPLEPARPDAVPPARGDVERVDGRGRRGAPPEVAVGPEQEQPRRPARPPRNTLALAARPQELRGGGEVPPAPAHAARGQERGQRQPAQHHLHHVVREHRQGRRLLHHHRRVRASPRRPVRHGGGGAFLPREALQRAVLVVVFVVSVRRATARGRGGRSGVHLVAVADAAPAGRAKGQPEAAPPPRAASAAIALAQLPGVRDHHIVRGLGAEQGGQAVAARSLERPRHRRKRALGGEEVVRGGREGRRGVEVEEDAPEQDCEELGEGGDREHRVASRRGGEEDAGYCWRRWWVEWELGKVDEAPTSRRRVGDATGRGRGWEWWDGMEWIGCSERTLPAGERSGDGRSGPMGCVRASGVRAAVRAFHGAPVWAVAPGADDGPARVSG</sequence>
<dbReference type="HOGENOM" id="CLU_387047_0_0_1"/>
<organism evidence="2 3">
    <name type="scientific">Setaria italica</name>
    <name type="common">Foxtail millet</name>
    <name type="synonym">Panicum italicum</name>
    <dbReference type="NCBI Taxonomy" id="4555"/>
    <lineage>
        <taxon>Eukaryota</taxon>
        <taxon>Viridiplantae</taxon>
        <taxon>Streptophyta</taxon>
        <taxon>Embryophyta</taxon>
        <taxon>Tracheophyta</taxon>
        <taxon>Spermatophyta</taxon>
        <taxon>Magnoliopsida</taxon>
        <taxon>Liliopsida</taxon>
        <taxon>Poales</taxon>
        <taxon>Poaceae</taxon>
        <taxon>PACMAD clade</taxon>
        <taxon>Panicoideae</taxon>
        <taxon>Panicodae</taxon>
        <taxon>Paniceae</taxon>
        <taxon>Cenchrinae</taxon>
        <taxon>Setaria</taxon>
    </lineage>
</organism>
<feature type="compositionally biased region" description="Basic residues" evidence="1">
    <location>
        <begin position="273"/>
        <end position="286"/>
    </location>
</feature>
<dbReference type="Proteomes" id="UP000004995">
    <property type="component" value="Unassembled WGS sequence"/>
</dbReference>
<feature type="region of interest" description="Disordered" evidence="1">
    <location>
        <begin position="319"/>
        <end position="414"/>
    </location>
</feature>
<protein>
    <submittedName>
        <fullName evidence="2">Uncharacterized protein</fullName>
    </submittedName>
</protein>
<feature type="region of interest" description="Disordered" evidence="1">
    <location>
        <begin position="267"/>
        <end position="296"/>
    </location>
</feature>
<keyword evidence="3" id="KW-1185">Reference proteome</keyword>
<dbReference type="EMBL" id="AGNK02001237">
    <property type="status" value="NOT_ANNOTATED_CDS"/>
    <property type="molecule type" value="Genomic_DNA"/>
</dbReference>
<proteinExistence type="predicted"/>
<feature type="region of interest" description="Disordered" evidence="1">
    <location>
        <begin position="89"/>
        <end position="120"/>
    </location>
</feature>
<dbReference type="AlphaFoldDB" id="K3ZR42"/>
<evidence type="ECO:0000256" key="1">
    <source>
        <dbReference type="SAM" id="MobiDB-lite"/>
    </source>
</evidence>
<dbReference type="EnsemblPlants" id="KQL25642">
    <property type="protein sequence ID" value="KQL25642"/>
    <property type="gene ID" value="SETIT_029072mg"/>
</dbReference>
<feature type="compositionally biased region" description="Acidic residues" evidence="1">
    <location>
        <begin position="580"/>
        <end position="594"/>
    </location>
</feature>
<reference evidence="2" key="2">
    <citation type="submission" date="2018-08" db="UniProtKB">
        <authorList>
            <consortium name="EnsemblPlants"/>
        </authorList>
    </citation>
    <scope>IDENTIFICATION</scope>
    <source>
        <strain evidence="2">Yugu1</strain>
    </source>
</reference>
<accession>K3ZR42</accession>
<reference evidence="3" key="1">
    <citation type="journal article" date="2012" name="Nat. Biotechnol.">
        <title>Reference genome sequence of the model plant Setaria.</title>
        <authorList>
            <person name="Bennetzen J.L."/>
            <person name="Schmutz J."/>
            <person name="Wang H."/>
            <person name="Percifield R."/>
            <person name="Hawkins J."/>
            <person name="Pontaroli A.C."/>
            <person name="Estep M."/>
            <person name="Feng L."/>
            <person name="Vaughn J.N."/>
            <person name="Grimwood J."/>
            <person name="Jenkins J."/>
            <person name="Barry K."/>
            <person name="Lindquist E."/>
            <person name="Hellsten U."/>
            <person name="Deshpande S."/>
            <person name="Wang X."/>
            <person name="Wu X."/>
            <person name="Mitros T."/>
            <person name="Triplett J."/>
            <person name="Yang X."/>
            <person name="Ye C.Y."/>
            <person name="Mauro-Herrera M."/>
            <person name="Wang L."/>
            <person name="Li P."/>
            <person name="Sharma M."/>
            <person name="Sharma R."/>
            <person name="Ronald P.C."/>
            <person name="Panaud O."/>
            <person name="Kellogg E.A."/>
            <person name="Brutnell T.P."/>
            <person name="Doust A.N."/>
            <person name="Tuskan G.A."/>
            <person name="Rokhsar D."/>
            <person name="Devos K.M."/>
        </authorList>
    </citation>
    <scope>NUCLEOTIDE SEQUENCE [LARGE SCALE GENOMIC DNA]</scope>
    <source>
        <strain evidence="3">cv. Yugu1</strain>
    </source>
</reference>